<comment type="caution">
    <text evidence="1">The sequence shown here is derived from an EMBL/GenBank/DDBJ whole genome shotgun (WGS) entry which is preliminary data.</text>
</comment>
<reference evidence="1" key="2">
    <citation type="submission" date="2021-01" db="EMBL/GenBank/DDBJ databases">
        <authorList>
            <person name="Schikora-Tamarit M.A."/>
        </authorList>
    </citation>
    <scope>NUCLEOTIDE SEQUENCE</scope>
    <source>
        <strain evidence="1">CBS6075</strain>
    </source>
</reference>
<dbReference type="GO" id="GO:0003676">
    <property type="term" value="F:nucleic acid binding"/>
    <property type="evidence" value="ECO:0007669"/>
    <property type="project" value="InterPro"/>
</dbReference>
<proteinExistence type="predicted"/>
<dbReference type="EMBL" id="JAEUBE010000199">
    <property type="protein sequence ID" value="KAH3666948.1"/>
    <property type="molecule type" value="Genomic_DNA"/>
</dbReference>
<sequence length="270" mass="30717">MSGASPSMAVLEATNLLQQTPHLTDSHVLRMFSKQGVLAGSDIYRTYVLGQGKYTRKAQILDIVKGRYVQNLAPSGIFYLFFSSFEDASIFWSDNRSALFNGSYISFDFVNIQDELNNIFFPILADSKLRSDLVDWHSLKNSSVSPKLASLLRQQPWLSLESKDPAVLDYLETHPVKRHQCVILHNIPKNTSQSRIFEFLNDLEVYQVQDLSLQQIHTDNSTGLSTYVVVFDNPEDAVRCVTMTNGDHLFYDQELPIVRAELLDEKCGWI</sequence>
<dbReference type="AlphaFoldDB" id="A0A9P8T5F6"/>
<dbReference type="GeneID" id="70235365"/>
<protein>
    <submittedName>
        <fullName evidence="1">Uncharacterized protein</fullName>
    </submittedName>
</protein>
<reference evidence="1" key="1">
    <citation type="journal article" date="2021" name="Open Biol.">
        <title>Shared evolutionary footprints suggest mitochondrial oxidative damage underlies multiple complex I losses in fungi.</title>
        <authorList>
            <person name="Schikora-Tamarit M.A."/>
            <person name="Marcet-Houben M."/>
            <person name="Nosek J."/>
            <person name="Gabaldon T."/>
        </authorList>
    </citation>
    <scope>NUCLEOTIDE SEQUENCE</scope>
    <source>
        <strain evidence="1">CBS6075</strain>
    </source>
</reference>
<name>A0A9P8T5F6_9ASCO</name>
<keyword evidence="2" id="KW-1185">Reference proteome</keyword>
<evidence type="ECO:0000313" key="2">
    <source>
        <dbReference type="Proteomes" id="UP000769157"/>
    </source>
</evidence>
<gene>
    <name evidence="1" type="ORF">OGAPHI_003398</name>
</gene>
<evidence type="ECO:0000313" key="1">
    <source>
        <dbReference type="EMBL" id="KAH3666948.1"/>
    </source>
</evidence>
<dbReference type="InterPro" id="IPR035979">
    <property type="entry name" value="RBD_domain_sf"/>
</dbReference>
<dbReference type="Proteomes" id="UP000769157">
    <property type="component" value="Unassembled WGS sequence"/>
</dbReference>
<dbReference type="RefSeq" id="XP_046061904.1">
    <property type="nucleotide sequence ID" value="XM_046204371.1"/>
</dbReference>
<dbReference type="OrthoDB" id="3980520at2759"/>
<accession>A0A9P8T5F6</accession>
<dbReference type="SUPFAM" id="SSF54928">
    <property type="entry name" value="RNA-binding domain, RBD"/>
    <property type="match status" value="1"/>
</dbReference>
<organism evidence="1 2">
    <name type="scientific">Ogataea philodendri</name>
    <dbReference type="NCBI Taxonomy" id="1378263"/>
    <lineage>
        <taxon>Eukaryota</taxon>
        <taxon>Fungi</taxon>
        <taxon>Dikarya</taxon>
        <taxon>Ascomycota</taxon>
        <taxon>Saccharomycotina</taxon>
        <taxon>Pichiomycetes</taxon>
        <taxon>Pichiales</taxon>
        <taxon>Pichiaceae</taxon>
        <taxon>Ogataea</taxon>
    </lineage>
</organism>